<keyword evidence="3" id="KW-0560">Oxidoreductase</keyword>
<sequence length="297" mass="32784">MERKSVLITGCSPGGIGHAIAREFHDQGLHVIATARNPSVLADLAELGLSTLQLDVTNSDSLKACHEAVAKLTAGKLDILVNNAGRTHVQPAIDVDLDDLRQTFETNVFGVMATVKTFADQLMAARGLVINIASASAVAPYVFGAPYAASKGAVVSYSRALRLELEPYGVRVMVAMTGTVRSQIASRHFRDLPPGSVYEPARHIFEWRFTFSQKTATMDTAEYARGLVAAALRPEVPRFLRTWFGRPDWLWTGGMSRILWLGHSIGEWFVDFVCYRMFRMKELQGLLQQESATKKLK</sequence>
<dbReference type="Proteomes" id="UP001217918">
    <property type="component" value="Unassembled WGS sequence"/>
</dbReference>
<dbReference type="GO" id="GO:0000140">
    <property type="term" value="F:acylglycerone-phosphate reductase (NADP+) activity"/>
    <property type="evidence" value="ECO:0007669"/>
    <property type="project" value="TreeGrafter"/>
</dbReference>
<protein>
    <recommendedName>
        <fullName evidence="7">NADPH-dependent 1-acyldihydroxyacetone phosphate reductase</fullName>
    </recommendedName>
</protein>
<reference evidence="5" key="1">
    <citation type="journal article" date="2023" name="Mol. Plant Microbe Interact.">
        <title>Elucidating the Obligate Nature and Biological Capacity of an Invasive Fungal Corn Pathogen.</title>
        <authorList>
            <person name="MacCready J.S."/>
            <person name="Roggenkamp E.M."/>
            <person name="Gdanetz K."/>
            <person name="Chilvers M.I."/>
        </authorList>
    </citation>
    <scope>NUCLEOTIDE SEQUENCE</scope>
    <source>
        <strain evidence="5">PM02</strain>
    </source>
</reference>
<evidence type="ECO:0000256" key="3">
    <source>
        <dbReference type="ARBA" id="ARBA00023002"/>
    </source>
</evidence>
<dbReference type="SUPFAM" id="SSF51735">
    <property type="entry name" value="NAD(P)-binding Rossmann-fold domains"/>
    <property type="match status" value="1"/>
</dbReference>
<dbReference type="CDD" id="cd05374">
    <property type="entry name" value="17beta-HSD-like_SDR_c"/>
    <property type="match status" value="1"/>
</dbReference>
<dbReference type="PANTHER" id="PTHR44169">
    <property type="entry name" value="NADPH-DEPENDENT 1-ACYLDIHYDROXYACETONE PHOSPHATE REDUCTASE"/>
    <property type="match status" value="1"/>
</dbReference>
<organism evidence="5 6">
    <name type="scientific">Phyllachora maydis</name>
    <dbReference type="NCBI Taxonomy" id="1825666"/>
    <lineage>
        <taxon>Eukaryota</taxon>
        <taxon>Fungi</taxon>
        <taxon>Dikarya</taxon>
        <taxon>Ascomycota</taxon>
        <taxon>Pezizomycotina</taxon>
        <taxon>Sordariomycetes</taxon>
        <taxon>Sordariomycetidae</taxon>
        <taxon>Phyllachorales</taxon>
        <taxon>Phyllachoraceae</taxon>
        <taxon>Phyllachora</taxon>
    </lineage>
</organism>
<evidence type="ECO:0000256" key="4">
    <source>
        <dbReference type="RuleBase" id="RU000363"/>
    </source>
</evidence>
<dbReference type="GO" id="GO:0005811">
    <property type="term" value="C:lipid droplet"/>
    <property type="evidence" value="ECO:0007669"/>
    <property type="project" value="TreeGrafter"/>
</dbReference>
<comment type="caution">
    <text evidence="5">The sequence shown here is derived from an EMBL/GenBank/DDBJ whole genome shotgun (WGS) entry which is preliminary data.</text>
</comment>
<dbReference type="Pfam" id="PF00106">
    <property type="entry name" value="adh_short"/>
    <property type="match status" value="1"/>
</dbReference>
<dbReference type="AlphaFoldDB" id="A0AAD9I7G5"/>
<dbReference type="FunFam" id="3.40.50.720:FF:000261">
    <property type="entry name" value="NADPH-dependent 1-acyldihydroxyacetone phosphate reductase"/>
    <property type="match status" value="1"/>
</dbReference>
<proteinExistence type="inferred from homology"/>
<dbReference type="EMBL" id="JAQQPM010000005">
    <property type="protein sequence ID" value="KAK2071682.1"/>
    <property type="molecule type" value="Genomic_DNA"/>
</dbReference>
<evidence type="ECO:0000256" key="2">
    <source>
        <dbReference type="ARBA" id="ARBA00022857"/>
    </source>
</evidence>
<dbReference type="PROSITE" id="PS00061">
    <property type="entry name" value="ADH_SHORT"/>
    <property type="match status" value="1"/>
</dbReference>
<dbReference type="GO" id="GO:0004806">
    <property type="term" value="F:triacylglycerol lipase activity"/>
    <property type="evidence" value="ECO:0007669"/>
    <property type="project" value="TreeGrafter"/>
</dbReference>
<dbReference type="PRINTS" id="PR00080">
    <property type="entry name" value="SDRFAMILY"/>
</dbReference>
<dbReference type="GO" id="GO:0005783">
    <property type="term" value="C:endoplasmic reticulum"/>
    <property type="evidence" value="ECO:0007669"/>
    <property type="project" value="TreeGrafter"/>
</dbReference>
<accession>A0AAD9I7G5</accession>
<dbReference type="InterPro" id="IPR036291">
    <property type="entry name" value="NAD(P)-bd_dom_sf"/>
</dbReference>
<evidence type="ECO:0008006" key="7">
    <source>
        <dbReference type="Google" id="ProtNLM"/>
    </source>
</evidence>
<gene>
    <name evidence="5" type="ORF">P8C59_006087</name>
</gene>
<evidence type="ECO:0000313" key="5">
    <source>
        <dbReference type="EMBL" id="KAK2071682.1"/>
    </source>
</evidence>
<evidence type="ECO:0000256" key="1">
    <source>
        <dbReference type="ARBA" id="ARBA00006484"/>
    </source>
</evidence>
<comment type="similarity">
    <text evidence="1 4">Belongs to the short-chain dehydrogenases/reductases (SDR) family.</text>
</comment>
<dbReference type="GO" id="GO:0019433">
    <property type="term" value="P:triglyceride catabolic process"/>
    <property type="evidence" value="ECO:0007669"/>
    <property type="project" value="TreeGrafter"/>
</dbReference>
<keyword evidence="6" id="KW-1185">Reference proteome</keyword>
<dbReference type="InterPro" id="IPR002347">
    <property type="entry name" value="SDR_fam"/>
</dbReference>
<dbReference type="PANTHER" id="PTHR44169:SF6">
    <property type="entry name" value="NADPH-DEPENDENT 1-ACYLDIHYDROXYACETONE PHOSPHATE REDUCTASE"/>
    <property type="match status" value="1"/>
</dbReference>
<name>A0AAD9I7G5_9PEZI</name>
<dbReference type="GO" id="GO:0006654">
    <property type="term" value="P:phosphatidic acid biosynthetic process"/>
    <property type="evidence" value="ECO:0007669"/>
    <property type="project" value="TreeGrafter"/>
</dbReference>
<dbReference type="PRINTS" id="PR00081">
    <property type="entry name" value="GDHRDH"/>
</dbReference>
<dbReference type="InterPro" id="IPR020904">
    <property type="entry name" value="Sc_DH/Rdtase_CS"/>
</dbReference>
<dbReference type="Gene3D" id="3.40.50.720">
    <property type="entry name" value="NAD(P)-binding Rossmann-like Domain"/>
    <property type="match status" value="1"/>
</dbReference>
<keyword evidence="2" id="KW-0521">NADP</keyword>
<evidence type="ECO:0000313" key="6">
    <source>
        <dbReference type="Proteomes" id="UP001217918"/>
    </source>
</evidence>